<comment type="pathway">
    <text evidence="7">Carotenoid biosynthesis; staphyloxanthin biosynthesis; staphyloxanthin from farnesyl diphosphate: step 4/5.</text>
</comment>
<evidence type="ECO:0000256" key="9">
    <source>
        <dbReference type="ARBA" id="ARBA00040345"/>
    </source>
</evidence>
<evidence type="ECO:0000256" key="5">
    <source>
        <dbReference type="ARBA" id="ARBA00023136"/>
    </source>
</evidence>
<comment type="similarity">
    <text evidence="8">Belongs to the glycosyltransferase 2 family. CrtQ subfamily.</text>
</comment>
<dbReference type="Proteomes" id="UP000237752">
    <property type="component" value="Unassembled WGS sequence"/>
</dbReference>
<protein>
    <recommendedName>
        <fullName evidence="9">4,4'-diaponeurosporenoate glycosyltransferase</fullName>
    </recommendedName>
</protein>
<sequence length="228" mass="24865">MPIVEGDMTISKIVVVIPAHNEEDLLESCLVSVRTAALHSSVPVDTIVVADSCTDRTAEIAARFGQVLQVAHRNVGAARRAGFRAVKGPHSIWMATTDADSVVPNDWLSSHMMHAEAGVELLAGTVQVTNWGAFPAEVQRDYERRYRMALPSTRIHGCNLGFDGRRYVSIGEFAPLALHEDVDLVHRFVEAGARVVWSDESPVVTSSRRTSRAPGGFATHLTSLEVVR</sequence>
<keyword evidence="12" id="KW-1185">Reference proteome</keyword>
<dbReference type="InterPro" id="IPR029044">
    <property type="entry name" value="Nucleotide-diphossugar_trans"/>
</dbReference>
<organism evidence="11 12">
    <name type="scientific">Antricoccus suffuscus</name>
    <dbReference type="NCBI Taxonomy" id="1629062"/>
    <lineage>
        <taxon>Bacteria</taxon>
        <taxon>Bacillati</taxon>
        <taxon>Actinomycetota</taxon>
        <taxon>Actinomycetes</taxon>
        <taxon>Geodermatophilales</taxon>
        <taxon>Antricoccaceae</taxon>
        <taxon>Antricoccus</taxon>
    </lineage>
</organism>
<evidence type="ECO:0000256" key="1">
    <source>
        <dbReference type="ARBA" id="ARBA00004236"/>
    </source>
</evidence>
<keyword evidence="5" id="KW-0472">Membrane</keyword>
<gene>
    <name evidence="11" type="ORF">CLV47_106126</name>
</gene>
<evidence type="ECO:0000256" key="3">
    <source>
        <dbReference type="ARBA" id="ARBA00022676"/>
    </source>
</evidence>
<evidence type="ECO:0000313" key="11">
    <source>
        <dbReference type="EMBL" id="PRZ42255.1"/>
    </source>
</evidence>
<dbReference type="Gene3D" id="3.90.550.10">
    <property type="entry name" value="Spore Coat Polysaccharide Biosynthesis Protein SpsA, Chain A"/>
    <property type="match status" value="1"/>
</dbReference>
<dbReference type="PANTHER" id="PTHR43646:SF2">
    <property type="entry name" value="GLYCOSYLTRANSFERASE 2-LIKE DOMAIN-CONTAINING PROTEIN"/>
    <property type="match status" value="1"/>
</dbReference>
<evidence type="ECO:0000313" key="12">
    <source>
        <dbReference type="Proteomes" id="UP000237752"/>
    </source>
</evidence>
<proteinExistence type="inferred from homology"/>
<comment type="function">
    <text evidence="6">Catalyzes the glycosylation of 4,4'-diaponeurosporenoate, i.e. the esterification of glucose at the C1'' position with the carboxyl group of 4,4'-diaponeurosporenic acid, to form glycosyl-4,4'-diaponeurosporenoate. This is a step in the biosynthesis of staphyloxanthin, an orange pigment present in most staphylococci strains.</text>
</comment>
<dbReference type="EMBL" id="PVUE01000006">
    <property type="protein sequence ID" value="PRZ42255.1"/>
    <property type="molecule type" value="Genomic_DNA"/>
</dbReference>
<dbReference type="PANTHER" id="PTHR43646">
    <property type="entry name" value="GLYCOSYLTRANSFERASE"/>
    <property type="match status" value="1"/>
</dbReference>
<dbReference type="Pfam" id="PF00535">
    <property type="entry name" value="Glycos_transf_2"/>
    <property type="match status" value="1"/>
</dbReference>
<evidence type="ECO:0000259" key="10">
    <source>
        <dbReference type="Pfam" id="PF00535"/>
    </source>
</evidence>
<evidence type="ECO:0000256" key="4">
    <source>
        <dbReference type="ARBA" id="ARBA00022679"/>
    </source>
</evidence>
<keyword evidence="4 11" id="KW-0808">Transferase</keyword>
<dbReference type="GO" id="GO:0016757">
    <property type="term" value="F:glycosyltransferase activity"/>
    <property type="evidence" value="ECO:0007669"/>
    <property type="project" value="UniProtKB-KW"/>
</dbReference>
<evidence type="ECO:0000256" key="6">
    <source>
        <dbReference type="ARBA" id="ARBA00037281"/>
    </source>
</evidence>
<keyword evidence="3" id="KW-0328">Glycosyltransferase</keyword>
<accession>A0A2T1A0X6</accession>
<name>A0A2T1A0X6_9ACTN</name>
<dbReference type="SUPFAM" id="SSF53448">
    <property type="entry name" value="Nucleotide-diphospho-sugar transferases"/>
    <property type="match status" value="1"/>
</dbReference>
<evidence type="ECO:0000256" key="7">
    <source>
        <dbReference type="ARBA" id="ARBA00037904"/>
    </source>
</evidence>
<dbReference type="RefSeq" id="WP_202862484.1">
    <property type="nucleotide sequence ID" value="NZ_PVUE01000006.1"/>
</dbReference>
<feature type="domain" description="Glycosyltransferase 2-like" evidence="10">
    <location>
        <begin position="15"/>
        <end position="142"/>
    </location>
</feature>
<dbReference type="AlphaFoldDB" id="A0A2T1A0X6"/>
<evidence type="ECO:0000256" key="2">
    <source>
        <dbReference type="ARBA" id="ARBA00022475"/>
    </source>
</evidence>
<dbReference type="InterPro" id="IPR001173">
    <property type="entry name" value="Glyco_trans_2-like"/>
</dbReference>
<comment type="subcellular location">
    <subcellularLocation>
        <location evidence="1">Cell membrane</location>
    </subcellularLocation>
</comment>
<evidence type="ECO:0000256" key="8">
    <source>
        <dbReference type="ARBA" id="ARBA00038120"/>
    </source>
</evidence>
<comment type="caution">
    <text evidence="11">The sequence shown here is derived from an EMBL/GenBank/DDBJ whole genome shotgun (WGS) entry which is preliminary data.</text>
</comment>
<keyword evidence="2" id="KW-1003">Cell membrane</keyword>
<reference evidence="11 12" key="1">
    <citation type="submission" date="2018-03" db="EMBL/GenBank/DDBJ databases">
        <title>Genomic Encyclopedia of Archaeal and Bacterial Type Strains, Phase II (KMG-II): from individual species to whole genera.</title>
        <authorList>
            <person name="Goeker M."/>
        </authorList>
    </citation>
    <scope>NUCLEOTIDE SEQUENCE [LARGE SCALE GENOMIC DNA]</scope>
    <source>
        <strain evidence="11 12">DSM 100065</strain>
    </source>
</reference>
<dbReference type="GO" id="GO:0005886">
    <property type="term" value="C:plasma membrane"/>
    <property type="evidence" value="ECO:0007669"/>
    <property type="project" value="UniProtKB-SubCell"/>
</dbReference>